<dbReference type="GO" id="GO:0003677">
    <property type="term" value="F:DNA binding"/>
    <property type="evidence" value="ECO:0007669"/>
    <property type="project" value="TreeGrafter"/>
</dbReference>
<dbReference type="GO" id="GO:0000228">
    <property type="term" value="C:nuclear chromosome"/>
    <property type="evidence" value="ECO:0007669"/>
    <property type="project" value="TreeGrafter"/>
</dbReference>
<evidence type="ECO:0000256" key="2">
    <source>
        <dbReference type="ARBA" id="ARBA00022771"/>
    </source>
</evidence>
<dbReference type="FunFam" id="3.30.40.100:FF:000005">
    <property type="entry name" value="uncharacterized protein LOC106759733 isoform X4"/>
    <property type="match status" value="1"/>
</dbReference>
<evidence type="ECO:0000313" key="7">
    <source>
        <dbReference type="EMBL" id="KAE8717837.1"/>
    </source>
</evidence>
<evidence type="ECO:0000259" key="5">
    <source>
        <dbReference type="PROSITE" id="PS50016"/>
    </source>
</evidence>
<dbReference type="GO" id="GO:0045740">
    <property type="term" value="P:positive regulation of DNA replication"/>
    <property type="evidence" value="ECO:0007669"/>
    <property type="project" value="TreeGrafter"/>
</dbReference>
<dbReference type="PROSITE" id="PS01359">
    <property type="entry name" value="ZF_PHD_1"/>
    <property type="match status" value="1"/>
</dbReference>
<dbReference type="Proteomes" id="UP000436088">
    <property type="component" value="Unassembled WGS sequence"/>
</dbReference>
<keyword evidence="1" id="KW-0479">Metal-binding</keyword>
<dbReference type="InterPro" id="IPR047171">
    <property type="entry name" value="BAZ1A"/>
</dbReference>
<name>A0A6A3BP30_HIBSY</name>
<organism evidence="7 8">
    <name type="scientific">Hibiscus syriacus</name>
    <name type="common">Rose of Sharon</name>
    <dbReference type="NCBI Taxonomy" id="106335"/>
    <lineage>
        <taxon>Eukaryota</taxon>
        <taxon>Viridiplantae</taxon>
        <taxon>Streptophyta</taxon>
        <taxon>Embryophyta</taxon>
        <taxon>Tracheophyta</taxon>
        <taxon>Spermatophyta</taxon>
        <taxon>Magnoliopsida</taxon>
        <taxon>eudicotyledons</taxon>
        <taxon>Gunneridae</taxon>
        <taxon>Pentapetalae</taxon>
        <taxon>rosids</taxon>
        <taxon>malvids</taxon>
        <taxon>Malvales</taxon>
        <taxon>Malvaceae</taxon>
        <taxon>Malvoideae</taxon>
        <taxon>Hibiscus</taxon>
    </lineage>
</organism>
<keyword evidence="3" id="KW-0862">Zinc</keyword>
<keyword evidence="8" id="KW-1185">Reference proteome</keyword>
<reference evidence="7" key="1">
    <citation type="submission" date="2019-09" db="EMBL/GenBank/DDBJ databases">
        <title>Draft genome information of white flower Hibiscus syriacus.</title>
        <authorList>
            <person name="Kim Y.-M."/>
        </authorList>
    </citation>
    <scope>NUCLEOTIDE SEQUENCE [LARGE SCALE GENOMIC DNA]</scope>
    <source>
        <strain evidence="7">YM2019G1</strain>
    </source>
</reference>
<dbReference type="GO" id="GO:0008270">
    <property type="term" value="F:zinc ion binding"/>
    <property type="evidence" value="ECO:0007669"/>
    <property type="project" value="UniProtKB-KW"/>
</dbReference>
<dbReference type="GO" id="GO:0008623">
    <property type="term" value="C:CHRAC"/>
    <property type="evidence" value="ECO:0007669"/>
    <property type="project" value="TreeGrafter"/>
</dbReference>
<dbReference type="InterPro" id="IPR019786">
    <property type="entry name" value="Zinc_finger_PHD-type_CS"/>
</dbReference>
<dbReference type="InterPro" id="IPR011011">
    <property type="entry name" value="Znf_FYVE_PHD"/>
</dbReference>
<dbReference type="SMART" id="SM00249">
    <property type="entry name" value="PHD"/>
    <property type="match status" value="1"/>
</dbReference>
<evidence type="ECO:0000256" key="4">
    <source>
        <dbReference type="PROSITE-ProRule" id="PRU00146"/>
    </source>
</evidence>
<dbReference type="PANTHER" id="PTHR46510:SF1">
    <property type="entry name" value="BROMODOMAIN ADJACENT TO ZINC FINGER DOMAIN PROTEIN 1A"/>
    <property type="match status" value="1"/>
</dbReference>
<dbReference type="EMBL" id="VEPZ02000817">
    <property type="protein sequence ID" value="KAE8717837.1"/>
    <property type="molecule type" value="Genomic_DNA"/>
</dbReference>
<dbReference type="GO" id="GO:0006355">
    <property type="term" value="P:regulation of DNA-templated transcription"/>
    <property type="evidence" value="ECO:0007669"/>
    <property type="project" value="TreeGrafter"/>
</dbReference>
<evidence type="ECO:0000256" key="1">
    <source>
        <dbReference type="ARBA" id="ARBA00022723"/>
    </source>
</evidence>
<dbReference type="InterPro" id="IPR019787">
    <property type="entry name" value="Znf_PHD-finger"/>
</dbReference>
<dbReference type="Gene3D" id="3.30.40.100">
    <property type="match status" value="1"/>
</dbReference>
<dbReference type="AlphaFoldDB" id="A0A6A3BP30"/>
<dbReference type="GO" id="GO:0031445">
    <property type="term" value="P:regulation of heterochromatin formation"/>
    <property type="evidence" value="ECO:0007669"/>
    <property type="project" value="TreeGrafter"/>
</dbReference>
<sequence length="460" mass="50989">MSPRCDNISLSGCKVAECSCPPLPRSGPQRSSVSFLSESPVPAFVFSRKKRQGRSGGCPSVVSSDALLVATLEQNRVSHVEHRNVAVGDTVMPLARSREPRSLKYEFANGCSGVNDHSFDDVHKTVMQKTIDVDSINDRCSSSKSTTDILSASKKVEVDENAESTSSSVIAAEVVRGDLFEKVKCVPVLQKQKNVEEVGISRVCANEEIGTSSGSRCSRLCNICGRSGTTQKMLICDSCEEAFHMRCCNLKVKKIPVDEWNCILCLKKKRIMHKEIIARRPSSITGGMGRDRDVSSKWKVSPIELMLRDAEPYRTSVRIGKGFQAEVPDCSGPIDNDVDTIGEPLNLDISEFTDFHEMNCNKSSKVSSIGNWLQCRDFIEGVGGSKGTICGKWRRAPLFVVQTDDWECFCSVQWDPSHADCSVPQELETDQILKQLKYIEMLRPQLSAKRRNCTSMKRRG</sequence>
<evidence type="ECO:0000256" key="3">
    <source>
        <dbReference type="ARBA" id="ARBA00022833"/>
    </source>
</evidence>
<dbReference type="InterPro" id="IPR013083">
    <property type="entry name" value="Znf_RING/FYVE/PHD"/>
</dbReference>
<gene>
    <name evidence="7" type="ORF">F3Y22_tig00110020pilonHSYRG00133</name>
</gene>
<dbReference type="PROSITE" id="PS51050">
    <property type="entry name" value="ZF_CW"/>
    <property type="match status" value="1"/>
</dbReference>
<dbReference type="InterPro" id="IPR011124">
    <property type="entry name" value="Znf_CW"/>
</dbReference>
<protein>
    <submittedName>
        <fullName evidence="7">RING/FYVE/PHD zinc finger superfamily protein, putative isoform 3</fullName>
    </submittedName>
</protein>
<evidence type="ECO:0000259" key="6">
    <source>
        <dbReference type="PROSITE" id="PS51050"/>
    </source>
</evidence>
<dbReference type="Gene3D" id="3.30.40.10">
    <property type="entry name" value="Zinc/RING finger domain, C3HC4 (zinc finger)"/>
    <property type="match status" value="1"/>
</dbReference>
<keyword evidence="2 4" id="KW-0863">Zinc-finger</keyword>
<evidence type="ECO:0000313" key="8">
    <source>
        <dbReference type="Proteomes" id="UP000436088"/>
    </source>
</evidence>
<dbReference type="PROSITE" id="PS50016">
    <property type="entry name" value="ZF_PHD_2"/>
    <property type="match status" value="1"/>
</dbReference>
<dbReference type="GO" id="GO:0006338">
    <property type="term" value="P:chromatin remodeling"/>
    <property type="evidence" value="ECO:0007669"/>
    <property type="project" value="InterPro"/>
</dbReference>
<dbReference type="SUPFAM" id="SSF57903">
    <property type="entry name" value="FYVE/PHD zinc finger"/>
    <property type="match status" value="1"/>
</dbReference>
<accession>A0A6A3BP30</accession>
<dbReference type="InterPro" id="IPR001965">
    <property type="entry name" value="Znf_PHD"/>
</dbReference>
<dbReference type="Pfam" id="PF00628">
    <property type="entry name" value="PHD"/>
    <property type="match status" value="1"/>
</dbReference>
<feature type="domain" description="CW-type" evidence="6">
    <location>
        <begin position="366"/>
        <end position="429"/>
    </location>
</feature>
<proteinExistence type="predicted"/>
<dbReference type="PANTHER" id="PTHR46510">
    <property type="entry name" value="BROMODOMAIN ADJACENT TO ZINC FINGER DOMAIN PROTEIN 1A"/>
    <property type="match status" value="1"/>
</dbReference>
<feature type="domain" description="PHD-type" evidence="5">
    <location>
        <begin position="218"/>
        <end position="268"/>
    </location>
</feature>
<comment type="caution">
    <text evidence="7">The sequence shown here is derived from an EMBL/GenBank/DDBJ whole genome shotgun (WGS) entry which is preliminary data.</text>
</comment>